<protein>
    <submittedName>
        <fullName evidence="1">Nucleotidyltransferase</fullName>
    </submittedName>
</protein>
<dbReference type="EMBL" id="MU276643">
    <property type="protein sequence ID" value="KAI0037961.1"/>
    <property type="molecule type" value="Genomic_DNA"/>
</dbReference>
<evidence type="ECO:0000313" key="1">
    <source>
        <dbReference type="EMBL" id="KAI0037961.1"/>
    </source>
</evidence>
<organism evidence="1 2">
    <name type="scientific">Auriscalpium vulgare</name>
    <dbReference type="NCBI Taxonomy" id="40419"/>
    <lineage>
        <taxon>Eukaryota</taxon>
        <taxon>Fungi</taxon>
        <taxon>Dikarya</taxon>
        <taxon>Basidiomycota</taxon>
        <taxon>Agaricomycotina</taxon>
        <taxon>Agaricomycetes</taxon>
        <taxon>Russulales</taxon>
        <taxon>Auriscalpiaceae</taxon>
        <taxon>Auriscalpium</taxon>
    </lineage>
</organism>
<proteinExistence type="predicted"/>
<accession>A0ACB8R1F8</accession>
<evidence type="ECO:0000313" key="2">
    <source>
        <dbReference type="Proteomes" id="UP000814033"/>
    </source>
</evidence>
<reference evidence="1" key="1">
    <citation type="submission" date="2021-02" db="EMBL/GenBank/DDBJ databases">
        <authorList>
            <consortium name="DOE Joint Genome Institute"/>
            <person name="Ahrendt S."/>
            <person name="Looney B.P."/>
            <person name="Miyauchi S."/>
            <person name="Morin E."/>
            <person name="Drula E."/>
            <person name="Courty P.E."/>
            <person name="Chicoki N."/>
            <person name="Fauchery L."/>
            <person name="Kohler A."/>
            <person name="Kuo A."/>
            <person name="Labutti K."/>
            <person name="Pangilinan J."/>
            <person name="Lipzen A."/>
            <person name="Riley R."/>
            <person name="Andreopoulos W."/>
            <person name="He G."/>
            <person name="Johnson J."/>
            <person name="Barry K.W."/>
            <person name="Grigoriev I.V."/>
            <person name="Nagy L."/>
            <person name="Hibbett D."/>
            <person name="Henrissat B."/>
            <person name="Matheny P.B."/>
            <person name="Labbe J."/>
            <person name="Martin F."/>
        </authorList>
    </citation>
    <scope>NUCLEOTIDE SEQUENCE</scope>
    <source>
        <strain evidence="1">FP105234-sp</strain>
    </source>
</reference>
<reference evidence="1" key="2">
    <citation type="journal article" date="2022" name="New Phytol.">
        <title>Evolutionary transition to the ectomycorrhizal habit in the genomes of a hyperdiverse lineage of mushroom-forming fungi.</title>
        <authorList>
            <person name="Looney B."/>
            <person name="Miyauchi S."/>
            <person name="Morin E."/>
            <person name="Drula E."/>
            <person name="Courty P.E."/>
            <person name="Kohler A."/>
            <person name="Kuo A."/>
            <person name="LaButti K."/>
            <person name="Pangilinan J."/>
            <person name="Lipzen A."/>
            <person name="Riley R."/>
            <person name="Andreopoulos W."/>
            <person name="He G."/>
            <person name="Johnson J."/>
            <person name="Nolan M."/>
            <person name="Tritt A."/>
            <person name="Barry K.W."/>
            <person name="Grigoriev I.V."/>
            <person name="Nagy L.G."/>
            <person name="Hibbett D."/>
            <person name="Henrissat B."/>
            <person name="Matheny P.B."/>
            <person name="Labbe J."/>
            <person name="Martin F.M."/>
        </authorList>
    </citation>
    <scope>NUCLEOTIDE SEQUENCE</scope>
    <source>
        <strain evidence="1">FP105234-sp</strain>
    </source>
</reference>
<comment type="caution">
    <text evidence="1">The sequence shown here is derived from an EMBL/GenBank/DDBJ whole genome shotgun (WGS) entry which is preliminary data.</text>
</comment>
<gene>
    <name evidence="1" type="ORF">FA95DRAFT_1529301</name>
</gene>
<name>A0ACB8R1F8_9AGAM</name>
<sequence length="389" mass="42740">MSTNTLLSRITMDGNPREPTAQPGRPEFVQGSSKPAWARKRKRAAGEDAVDVPPEKQPLHTPWLSDIGDLPCPGKEERLHREIVAFERYILPTPHEQRLRLSVTKRIENVLRRRFHDGDVCVYGSVSTGTCLPTGDIDIVVTTPSIQSPESKKSALFQLRSMLQRDGVAAGVQVNTHARVPVLNFVTTPATGAFNVDVTINGAEGVQAIALVKGYLASMPALRPLLLVLKALLEMHGLGSAATGGLSSYAATCMLISFLQLNPTKRPPDFVDKPLENEALGYLLIDFLQYYANDFPYDTSAVSVTEKALIPKEEKQWGKSILAVQCLIHEDNNIAKGTGKVRHIREVFKDAAVNLELAQSKQAENSILGKILGLPQEVNPPRNRHDELH</sequence>
<dbReference type="Proteomes" id="UP000814033">
    <property type="component" value="Unassembled WGS sequence"/>
</dbReference>
<keyword evidence="2" id="KW-1185">Reference proteome</keyword>